<reference evidence="2 3" key="1">
    <citation type="submission" date="2016-09" db="EMBL/GenBank/DDBJ databases">
        <authorList>
            <person name="Capua I."/>
            <person name="De Benedictis P."/>
            <person name="Joannis T."/>
            <person name="Lombin L.H."/>
            <person name="Cattoli G."/>
        </authorList>
    </citation>
    <scope>NUCLEOTIDE SEQUENCE [LARGE SCALE GENOMIC DNA]</scope>
    <source>
        <strain evidence="2 3">IMI 309357</strain>
    </source>
</reference>
<sequence length="56" mass="6681">NYLIYLYIISSLFIVIILPPAQFNPFRINILLIYIFTFNINNPFFYLDYLGLSSIK</sequence>
<dbReference type="RefSeq" id="XP_022467782.1">
    <property type="nucleotide sequence ID" value="XM_022625710.1"/>
</dbReference>
<organism evidence="2 3">
    <name type="scientific">Colletotrichum orchidophilum</name>
    <dbReference type="NCBI Taxonomy" id="1209926"/>
    <lineage>
        <taxon>Eukaryota</taxon>
        <taxon>Fungi</taxon>
        <taxon>Dikarya</taxon>
        <taxon>Ascomycota</taxon>
        <taxon>Pezizomycotina</taxon>
        <taxon>Sordariomycetes</taxon>
        <taxon>Hypocreomycetidae</taxon>
        <taxon>Glomerellales</taxon>
        <taxon>Glomerellaceae</taxon>
        <taxon>Colletotrichum</taxon>
    </lineage>
</organism>
<dbReference type="AlphaFoldDB" id="A0A1G4AND8"/>
<evidence type="ECO:0000256" key="1">
    <source>
        <dbReference type="SAM" id="Phobius"/>
    </source>
</evidence>
<name>A0A1G4AND8_9PEZI</name>
<keyword evidence="1" id="KW-1133">Transmembrane helix</keyword>
<feature type="non-terminal residue" evidence="2">
    <location>
        <position position="1"/>
    </location>
</feature>
<keyword evidence="3" id="KW-1185">Reference proteome</keyword>
<proteinExistence type="predicted"/>
<keyword evidence="1" id="KW-0812">Transmembrane</keyword>
<dbReference type="GeneID" id="34567220"/>
<dbReference type="Proteomes" id="UP000176998">
    <property type="component" value="Unassembled WGS sequence"/>
</dbReference>
<dbReference type="EMBL" id="MJBS01000238">
    <property type="protein sequence ID" value="OHE90605.1"/>
    <property type="molecule type" value="Genomic_DNA"/>
</dbReference>
<accession>A0A1G4AND8</accession>
<feature type="transmembrane region" description="Helical" evidence="1">
    <location>
        <begin position="6"/>
        <end position="23"/>
    </location>
</feature>
<evidence type="ECO:0000313" key="2">
    <source>
        <dbReference type="EMBL" id="OHE90605.1"/>
    </source>
</evidence>
<feature type="transmembrane region" description="Helical" evidence="1">
    <location>
        <begin position="30"/>
        <end position="47"/>
    </location>
</feature>
<protein>
    <submittedName>
        <fullName evidence="2">Uncharacterized protein</fullName>
    </submittedName>
</protein>
<evidence type="ECO:0000313" key="3">
    <source>
        <dbReference type="Proteomes" id="UP000176998"/>
    </source>
</evidence>
<gene>
    <name evidence="2" type="ORF">CORC01_14099</name>
</gene>
<keyword evidence="1" id="KW-0472">Membrane</keyword>
<comment type="caution">
    <text evidence="2">The sequence shown here is derived from an EMBL/GenBank/DDBJ whole genome shotgun (WGS) entry which is preliminary data.</text>
</comment>